<evidence type="ECO:0000256" key="2">
    <source>
        <dbReference type="ARBA" id="ARBA00022485"/>
    </source>
</evidence>
<evidence type="ECO:0000259" key="7">
    <source>
        <dbReference type="PROSITE" id="PS51918"/>
    </source>
</evidence>
<reference evidence="8" key="2">
    <citation type="submission" date="2022-10" db="EMBL/GenBank/DDBJ databases">
        <authorList>
            <person name="Aronson H.S."/>
        </authorList>
    </citation>
    <scope>NUCLEOTIDE SEQUENCE</scope>
    <source>
        <strain evidence="8">RS19-109</strain>
    </source>
</reference>
<organism evidence="8 9">
    <name type="scientific">Thiovibrio frasassiensis</name>
    <dbReference type="NCBI Taxonomy" id="2984131"/>
    <lineage>
        <taxon>Bacteria</taxon>
        <taxon>Pseudomonadati</taxon>
        <taxon>Thermodesulfobacteriota</taxon>
        <taxon>Desulfobulbia</taxon>
        <taxon>Desulfobulbales</taxon>
        <taxon>Thiovibrionaceae</taxon>
        <taxon>Thiovibrio</taxon>
    </lineage>
</organism>
<name>A0A9X4MGM1_9BACT</name>
<keyword evidence="3" id="KW-0949">S-adenosyl-L-methionine</keyword>
<dbReference type="Gene3D" id="3.20.20.70">
    <property type="entry name" value="Aldolase class I"/>
    <property type="match status" value="1"/>
</dbReference>
<keyword evidence="4" id="KW-0479">Metal-binding</keyword>
<dbReference type="Proteomes" id="UP001154240">
    <property type="component" value="Unassembled WGS sequence"/>
</dbReference>
<proteinExistence type="predicted"/>
<dbReference type="Pfam" id="PF04055">
    <property type="entry name" value="Radical_SAM"/>
    <property type="match status" value="1"/>
</dbReference>
<evidence type="ECO:0000256" key="4">
    <source>
        <dbReference type="ARBA" id="ARBA00022723"/>
    </source>
</evidence>
<dbReference type="InterPro" id="IPR058240">
    <property type="entry name" value="rSAM_sf"/>
</dbReference>
<comment type="caution">
    <text evidence="8">The sequence shown here is derived from an EMBL/GenBank/DDBJ whole genome shotgun (WGS) entry which is preliminary data.</text>
</comment>
<reference evidence="8" key="1">
    <citation type="journal article" date="2022" name="bioRxiv">
        <title>Thiovibrio frasassiensisgen. nov., sp. nov., an autotrophic, elemental sulfur disproportionating bacterium isolated from sulfidic karst sediment, and proposal of Thiovibrionaceae fam. nov.</title>
        <authorList>
            <person name="Aronson H."/>
            <person name="Thomas C."/>
            <person name="Bhattacharyya M."/>
            <person name="Eckstein S."/>
            <person name="Jensen S."/>
            <person name="Barco R."/>
            <person name="Macalady J."/>
            <person name="Amend J."/>
        </authorList>
    </citation>
    <scope>NUCLEOTIDE SEQUENCE</scope>
    <source>
        <strain evidence="8">RS19-109</strain>
    </source>
</reference>
<evidence type="ECO:0000256" key="1">
    <source>
        <dbReference type="ARBA" id="ARBA00001966"/>
    </source>
</evidence>
<evidence type="ECO:0000256" key="6">
    <source>
        <dbReference type="ARBA" id="ARBA00023014"/>
    </source>
</evidence>
<dbReference type="SUPFAM" id="SSF102114">
    <property type="entry name" value="Radical SAM enzymes"/>
    <property type="match status" value="1"/>
</dbReference>
<dbReference type="GO" id="GO:0046872">
    <property type="term" value="F:metal ion binding"/>
    <property type="evidence" value="ECO:0007669"/>
    <property type="project" value="UniProtKB-KW"/>
</dbReference>
<accession>A0A9X4MGM1</accession>
<dbReference type="GO" id="GO:0003824">
    <property type="term" value="F:catalytic activity"/>
    <property type="evidence" value="ECO:0007669"/>
    <property type="project" value="InterPro"/>
</dbReference>
<dbReference type="EMBL" id="JAPHEH010000001">
    <property type="protein sequence ID" value="MDG4475875.1"/>
    <property type="molecule type" value="Genomic_DNA"/>
</dbReference>
<protein>
    <submittedName>
        <fullName evidence="8">Radical SAM protein</fullName>
    </submittedName>
</protein>
<dbReference type="SFLD" id="SFLDS00029">
    <property type="entry name" value="Radical_SAM"/>
    <property type="match status" value="1"/>
</dbReference>
<dbReference type="GO" id="GO:0051539">
    <property type="term" value="F:4 iron, 4 sulfur cluster binding"/>
    <property type="evidence" value="ECO:0007669"/>
    <property type="project" value="UniProtKB-KW"/>
</dbReference>
<dbReference type="PROSITE" id="PS51918">
    <property type="entry name" value="RADICAL_SAM"/>
    <property type="match status" value="1"/>
</dbReference>
<evidence type="ECO:0000313" key="8">
    <source>
        <dbReference type="EMBL" id="MDG4475875.1"/>
    </source>
</evidence>
<dbReference type="CDD" id="cd01335">
    <property type="entry name" value="Radical_SAM"/>
    <property type="match status" value="1"/>
</dbReference>
<dbReference type="RefSeq" id="WP_307632849.1">
    <property type="nucleotide sequence ID" value="NZ_JAPHEH010000001.1"/>
</dbReference>
<dbReference type="InterPro" id="IPR040084">
    <property type="entry name" value="GTPase_Obg"/>
</dbReference>
<sequence>MKYVFGPVNSRRLGISQGIDLVPPKICNFNCIYCEIGATTTLTCTRKEYIPLPDLLAEIDTVLADRQLLNHLDVFTITASGEPTLHSGIGQVIRYLKKKADKPVVVLTNGSLLYLPEVRQDLLAADIVIPSLDSAREESYRRINRPAACSPLAELIEGIITFRREFSGKLWLEILLARQINDSPEDIAALIAAVQKIRPDKVQLNTVARPPLESFAKPLSQTELEAVARQLPGEVEILVDFTTREREKFRNLSEDEIIEMLKRRPCTSTDVSEALNLDPDSTQSILQQLAASGRIIETIHHDKRYYQTSR</sequence>
<feature type="domain" description="Radical SAM core" evidence="7">
    <location>
        <begin position="5"/>
        <end position="244"/>
    </location>
</feature>
<keyword evidence="9" id="KW-1185">Reference proteome</keyword>
<gene>
    <name evidence="8" type="ORF">OLX77_06845</name>
</gene>
<evidence type="ECO:0000313" key="9">
    <source>
        <dbReference type="Proteomes" id="UP001154240"/>
    </source>
</evidence>
<dbReference type="AlphaFoldDB" id="A0A9X4MGM1"/>
<comment type="cofactor">
    <cofactor evidence="1">
        <name>[4Fe-4S] cluster</name>
        <dbReference type="ChEBI" id="CHEBI:49883"/>
    </cofactor>
</comment>
<keyword evidence="2" id="KW-0004">4Fe-4S</keyword>
<dbReference type="PANTHER" id="PTHR43787:SF11">
    <property type="entry name" value="UPF0026 PROTEIN SLR1464"/>
    <property type="match status" value="1"/>
</dbReference>
<dbReference type="InterPro" id="IPR007197">
    <property type="entry name" value="rSAM"/>
</dbReference>
<keyword evidence="6" id="KW-0411">Iron-sulfur</keyword>
<dbReference type="InterPro" id="IPR013785">
    <property type="entry name" value="Aldolase_TIM"/>
</dbReference>
<evidence type="ECO:0000256" key="5">
    <source>
        <dbReference type="ARBA" id="ARBA00023004"/>
    </source>
</evidence>
<evidence type="ECO:0000256" key="3">
    <source>
        <dbReference type="ARBA" id="ARBA00022691"/>
    </source>
</evidence>
<dbReference type="SFLD" id="SFLDG01083">
    <property type="entry name" value="Uncharacterised_Radical_SAM_Su"/>
    <property type="match status" value="1"/>
</dbReference>
<dbReference type="PANTHER" id="PTHR43787">
    <property type="entry name" value="FEMO COFACTOR BIOSYNTHESIS PROTEIN NIFB-RELATED"/>
    <property type="match status" value="1"/>
</dbReference>
<keyword evidence="5" id="KW-0408">Iron</keyword>